<protein>
    <submittedName>
        <fullName evidence="2">Uncharacterized protein</fullName>
    </submittedName>
</protein>
<evidence type="ECO:0000256" key="1">
    <source>
        <dbReference type="SAM" id="Phobius"/>
    </source>
</evidence>
<gene>
    <name evidence="2" type="ORF">COV30_02340</name>
</gene>
<dbReference type="EMBL" id="PCXP01000026">
    <property type="protein sequence ID" value="PIR41700.1"/>
    <property type="molecule type" value="Genomic_DNA"/>
</dbReference>
<proteinExistence type="predicted"/>
<reference evidence="2 3" key="1">
    <citation type="submission" date="2017-09" db="EMBL/GenBank/DDBJ databases">
        <title>Depth-based differentiation of microbial function through sediment-hosted aquifers and enrichment of novel symbionts in the deep terrestrial subsurface.</title>
        <authorList>
            <person name="Probst A.J."/>
            <person name="Ladd B."/>
            <person name="Jarett J.K."/>
            <person name="Geller-Mcgrath D.E."/>
            <person name="Sieber C.M."/>
            <person name="Emerson J.B."/>
            <person name="Anantharaman K."/>
            <person name="Thomas B.C."/>
            <person name="Malmstrom R."/>
            <person name="Stieglmeier M."/>
            <person name="Klingl A."/>
            <person name="Woyke T."/>
            <person name="Ryan C.M."/>
            <person name="Banfield J.F."/>
        </authorList>
    </citation>
    <scope>NUCLEOTIDE SEQUENCE [LARGE SCALE GENOMIC DNA]</scope>
    <source>
        <strain evidence="2">CG10_big_fil_rev_8_21_14_0_10_37_15</strain>
    </source>
</reference>
<sequence>MSNQFWTNFFRKDLNLGNRWWHRLFLVIFFFSFAWSLYMMSNDLFADNHPYVPQWKIVDSVDERLTSEVKQIRDLKKIGEKVEEKGRSYVLNPATDMSSLYDDFYCSTDIKNKISEIQGRSGIANLYLNRKSVSVETFTDYVRNNDIKCLIPDAYTSYGTNGKIDGKVSFLEPLGPNTLYGKDLVFYEKSNLFTAFYVSKMFLLTVAVFAGIAIAYYKIFLYVIFGKRKENI</sequence>
<keyword evidence="1" id="KW-0472">Membrane</keyword>
<evidence type="ECO:0000313" key="2">
    <source>
        <dbReference type="EMBL" id="PIR41700.1"/>
    </source>
</evidence>
<organism evidence="2 3">
    <name type="scientific">Candidatus Yanofskybacteria bacterium CG10_big_fil_rev_8_21_14_0_10_37_15</name>
    <dbReference type="NCBI Taxonomy" id="1975097"/>
    <lineage>
        <taxon>Bacteria</taxon>
        <taxon>Candidatus Yanofskyibacteriota</taxon>
    </lineage>
</organism>
<evidence type="ECO:0000313" key="3">
    <source>
        <dbReference type="Proteomes" id="UP000230208"/>
    </source>
</evidence>
<keyword evidence="1" id="KW-0812">Transmembrane</keyword>
<accession>A0A2H0R5E7</accession>
<feature type="transmembrane region" description="Helical" evidence="1">
    <location>
        <begin position="20"/>
        <end position="38"/>
    </location>
</feature>
<feature type="transmembrane region" description="Helical" evidence="1">
    <location>
        <begin position="201"/>
        <end position="225"/>
    </location>
</feature>
<keyword evidence="1" id="KW-1133">Transmembrane helix</keyword>
<comment type="caution">
    <text evidence="2">The sequence shown here is derived from an EMBL/GenBank/DDBJ whole genome shotgun (WGS) entry which is preliminary data.</text>
</comment>
<dbReference type="AlphaFoldDB" id="A0A2H0R5E7"/>
<name>A0A2H0R5E7_9BACT</name>
<dbReference type="Proteomes" id="UP000230208">
    <property type="component" value="Unassembled WGS sequence"/>
</dbReference>